<proteinExistence type="predicted"/>
<feature type="region of interest" description="Disordered" evidence="1">
    <location>
        <begin position="45"/>
        <end position="64"/>
    </location>
</feature>
<keyword evidence="4" id="KW-1185">Reference proteome</keyword>
<sequence>MDEGGRFRRRLVIALALAALVTFGWVWLRTSGIVGGGGCAPERQVERDAGGTVTRITTRECPQE</sequence>
<evidence type="ECO:0000256" key="1">
    <source>
        <dbReference type="SAM" id="MobiDB-lite"/>
    </source>
</evidence>
<name>A0ABZ0BBZ7_9SPHN</name>
<feature type="transmembrane region" description="Helical" evidence="2">
    <location>
        <begin position="12"/>
        <end position="28"/>
    </location>
</feature>
<keyword evidence="2" id="KW-0812">Transmembrane</keyword>
<gene>
    <name evidence="3" type="ORF">RPR59_06820</name>
</gene>
<organism evidence="3 4">
    <name type="scientific">Stakelama saccharophila</name>
    <dbReference type="NCBI Taxonomy" id="3075605"/>
    <lineage>
        <taxon>Bacteria</taxon>
        <taxon>Pseudomonadati</taxon>
        <taxon>Pseudomonadota</taxon>
        <taxon>Alphaproteobacteria</taxon>
        <taxon>Sphingomonadales</taxon>
        <taxon>Sphingomonadaceae</taxon>
        <taxon>Stakelama</taxon>
    </lineage>
</organism>
<evidence type="ECO:0000313" key="4">
    <source>
        <dbReference type="Proteomes" id="UP001302249"/>
    </source>
</evidence>
<accession>A0ABZ0BBZ7</accession>
<dbReference type="RefSeq" id="WP_313917999.1">
    <property type="nucleotide sequence ID" value="NZ_CP135076.1"/>
</dbReference>
<reference evidence="3 4" key="1">
    <citation type="submission" date="2023-09" db="EMBL/GenBank/DDBJ databases">
        <authorList>
            <person name="Rey-Velasco X."/>
        </authorList>
    </citation>
    <scope>NUCLEOTIDE SEQUENCE [LARGE SCALE GENOMIC DNA]</scope>
    <source>
        <strain evidence="3 4">W311</strain>
    </source>
</reference>
<evidence type="ECO:0000256" key="2">
    <source>
        <dbReference type="SAM" id="Phobius"/>
    </source>
</evidence>
<dbReference type="Proteomes" id="UP001302249">
    <property type="component" value="Chromosome"/>
</dbReference>
<evidence type="ECO:0000313" key="3">
    <source>
        <dbReference type="EMBL" id="WNO54951.1"/>
    </source>
</evidence>
<keyword evidence="2" id="KW-0472">Membrane</keyword>
<keyword evidence="2" id="KW-1133">Transmembrane helix</keyword>
<dbReference type="EMBL" id="CP135076">
    <property type="protein sequence ID" value="WNO54951.1"/>
    <property type="molecule type" value="Genomic_DNA"/>
</dbReference>
<protein>
    <submittedName>
        <fullName evidence="3">Uncharacterized protein</fullName>
    </submittedName>
</protein>